<feature type="region of interest" description="Disordered" evidence="5">
    <location>
        <begin position="321"/>
        <end position="594"/>
    </location>
</feature>
<protein>
    <recommendedName>
        <fullName evidence="8">RRP1</fullName>
    </recommendedName>
</protein>
<feature type="compositionally biased region" description="Basic and acidic residues" evidence="5">
    <location>
        <begin position="565"/>
        <end position="580"/>
    </location>
</feature>
<keyword evidence="4" id="KW-0539">Nucleus</keyword>
<evidence type="ECO:0000256" key="2">
    <source>
        <dbReference type="ARBA" id="ARBA00006374"/>
    </source>
</evidence>
<dbReference type="EMBL" id="CAIIXF020000010">
    <property type="protein sequence ID" value="CAH1798106.1"/>
    <property type="molecule type" value="Genomic_DNA"/>
</dbReference>
<evidence type="ECO:0000256" key="1">
    <source>
        <dbReference type="ARBA" id="ARBA00004123"/>
    </source>
</evidence>
<dbReference type="GO" id="GO:0006364">
    <property type="term" value="P:rRNA processing"/>
    <property type="evidence" value="ECO:0007669"/>
    <property type="project" value="UniProtKB-KW"/>
</dbReference>
<dbReference type="InterPro" id="IPR010301">
    <property type="entry name" value="RRP1"/>
</dbReference>
<evidence type="ECO:0000256" key="3">
    <source>
        <dbReference type="ARBA" id="ARBA00022552"/>
    </source>
</evidence>
<feature type="compositionally biased region" description="Basic residues" evidence="5">
    <location>
        <begin position="729"/>
        <end position="741"/>
    </location>
</feature>
<dbReference type="GO" id="GO:0030688">
    <property type="term" value="C:preribosome, small subunit precursor"/>
    <property type="evidence" value="ECO:0007669"/>
    <property type="project" value="InterPro"/>
</dbReference>
<comment type="caution">
    <text evidence="6">The sequence shown here is derived from an EMBL/GenBank/DDBJ whole genome shotgun (WGS) entry which is preliminary data.</text>
</comment>
<feature type="region of interest" description="Disordered" evidence="5">
    <location>
        <begin position="699"/>
        <end position="754"/>
    </location>
</feature>
<gene>
    <name evidence="6" type="ORF">OFUS_LOCUS22286</name>
</gene>
<dbReference type="GO" id="GO:0005634">
    <property type="term" value="C:nucleus"/>
    <property type="evidence" value="ECO:0007669"/>
    <property type="project" value="UniProtKB-SubCell"/>
</dbReference>
<name>A0A8S4PVL6_OWEFU</name>
<feature type="compositionally biased region" description="Basic and acidic residues" evidence="5">
    <location>
        <begin position="351"/>
        <end position="363"/>
    </location>
</feature>
<organism evidence="6 7">
    <name type="scientific">Owenia fusiformis</name>
    <name type="common">Polychaete worm</name>
    <dbReference type="NCBI Taxonomy" id="6347"/>
    <lineage>
        <taxon>Eukaryota</taxon>
        <taxon>Metazoa</taxon>
        <taxon>Spiralia</taxon>
        <taxon>Lophotrochozoa</taxon>
        <taxon>Annelida</taxon>
        <taxon>Polychaeta</taxon>
        <taxon>Sedentaria</taxon>
        <taxon>Canalipalpata</taxon>
        <taxon>Sabellida</taxon>
        <taxon>Oweniida</taxon>
        <taxon>Oweniidae</taxon>
        <taxon>Owenia</taxon>
    </lineage>
</organism>
<accession>A0A8S4PVL6</accession>
<feature type="compositionally biased region" description="Basic residues" evidence="5">
    <location>
        <begin position="417"/>
        <end position="426"/>
    </location>
</feature>
<evidence type="ECO:0000256" key="5">
    <source>
        <dbReference type="SAM" id="MobiDB-lite"/>
    </source>
</evidence>
<dbReference type="PANTHER" id="PTHR13026:SF0">
    <property type="entry name" value="RIBOSOMAL RNA PROCESSING 1B"/>
    <property type="match status" value="1"/>
</dbReference>
<proteinExistence type="inferred from homology"/>
<dbReference type="Pfam" id="PF05997">
    <property type="entry name" value="Nop52"/>
    <property type="match status" value="1"/>
</dbReference>
<feature type="compositionally biased region" description="Basic and acidic residues" evidence="5">
    <location>
        <begin position="380"/>
        <end position="393"/>
    </location>
</feature>
<sequence length="754" mass="85845">MANLPSEIEVQFAQKLASNEKKYRDRAVKKLRKWIEIRSSQEVGGFTEEQLVKIWKGLHYCMWMADKPLIQEDLADSLASLMHAFKTHDGAIQYIDIFIQTICREWFGIDRLRLDKFMMLMRRTFRQSLQLLKAGKWKKPQIESLLEVFKKMVINGGHNAAPDGVRFHFADMYLDELTTAGAEELSSEETLMFLKPYMEVIAITPNKALRDHVVNNVFNEIILEAVQKVEDEAIQDEDEEDEETDAKLQYNYTAIATSLFELAADSKKSLPRNRPILYQLRDKFTQLSQGTLPVEDLSSGSDDSLTEEHVIKATKRLQKFYTNTQEKESRAEKRKRRKQQRLEMMSDMEEPAAKKSKTDERTDTSPPKDIVKTKKKNKFKDKTNVKNKAKDTGDSTGEDLDELTTQESIENPPPLSNKKKLKKKRKLEIDESSAISNVNNDNEIQQNDTPVEEVEAPKSSKKEKKLKNKENIENVATKEPTLESTPSLPKKMKLKDQPKTPDVIKSSSKKKAKKLKTDVESSSTSDKLETPKTKTLKHDSKKLVKSSSKKALKKNKAEATTNDSPKVKLFETSEKTKDMDTGSNTKKNEGGNLEEEVEIWIPNKKYKAKTEEPTLNIKKKKQSPKTENKQQFATFTKVQKTPPAFVKKSMDKLKTPKTEPKKHKLKNIGEVPGSAPNTRSRRISFGKPKVQAYAESLIKSPKPAFDPDAKPENGILKTPPNKIIFSKVKTPKSGKLHKHSSAAKSGRSKAADFF</sequence>
<feature type="compositionally biased region" description="Basic and acidic residues" evidence="5">
    <location>
        <begin position="526"/>
        <end position="542"/>
    </location>
</feature>
<dbReference type="Proteomes" id="UP000749559">
    <property type="component" value="Unassembled WGS sequence"/>
</dbReference>
<reference evidence="6" key="1">
    <citation type="submission" date="2022-03" db="EMBL/GenBank/DDBJ databases">
        <authorList>
            <person name="Martin C."/>
        </authorList>
    </citation>
    <scope>NUCLEOTIDE SEQUENCE</scope>
</reference>
<evidence type="ECO:0000313" key="7">
    <source>
        <dbReference type="Proteomes" id="UP000749559"/>
    </source>
</evidence>
<evidence type="ECO:0000313" key="6">
    <source>
        <dbReference type="EMBL" id="CAH1798106.1"/>
    </source>
</evidence>
<feature type="compositionally biased region" description="Basic and acidic residues" evidence="5">
    <location>
        <begin position="648"/>
        <end position="659"/>
    </location>
</feature>
<comment type="similarity">
    <text evidence="2">Belongs to the RRP1 family.</text>
</comment>
<comment type="subcellular location">
    <subcellularLocation>
        <location evidence="1">Nucleus</location>
    </subcellularLocation>
</comment>
<keyword evidence="7" id="KW-1185">Reference proteome</keyword>
<evidence type="ECO:0000256" key="4">
    <source>
        <dbReference type="ARBA" id="ARBA00023242"/>
    </source>
</evidence>
<dbReference type="AlphaFoldDB" id="A0A8S4PVL6"/>
<dbReference type="PANTHER" id="PTHR13026">
    <property type="entry name" value="NNP-1 PROTEIN NOVEL NUCLEAR PROTEIN 1 NOP52"/>
    <property type="match status" value="1"/>
</dbReference>
<keyword evidence="3" id="KW-0698">rRNA processing</keyword>
<evidence type="ECO:0008006" key="8">
    <source>
        <dbReference type="Google" id="ProtNLM"/>
    </source>
</evidence>
<feature type="compositionally biased region" description="Basic residues" evidence="5">
    <location>
        <begin position="543"/>
        <end position="554"/>
    </location>
</feature>
<feature type="region of interest" description="Disordered" evidence="5">
    <location>
        <begin position="609"/>
        <end position="685"/>
    </location>
</feature>
<dbReference type="OrthoDB" id="2019504at2759"/>
<feature type="compositionally biased region" description="Polar residues" evidence="5">
    <location>
        <begin position="433"/>
        <end position="449"/>
    </location>
</feature>
<feature type="compositionally biased region" description="Polar residues" evidence="5">
    <location>
        <begin position="629"/>
        <end position="639"/>
    </location>
</feature>